<protein>
    <recommendedName>
        <fullName evidence="8">C2HC/C3H-type domain-containing protein</fullName>
    </recommendedName>
</protein>
<reference evidence="9" key="1">
    <citation type="submission" date="2022-01" db="EMBL/GenBank/DDBJ databases">
        <authorList>
            <person name="King R."/>
        </authorList>
    </citation>
    <scope>NUCLEOTIDE SEQUENCE</scope>
</reference>
<dbReference type="PANTHER" id="PTHR14649">
    <property type="entry name" value="ZINC FINGER C2HC DOMAIN-CONTAINING PROTEIN 1C"/>
    <property type="match status" value="1"/>
</dbReference>
<feature type="region of interest" description="Disordered" evidence="7">
    <location>
        <begin position="64"/>
        <end position="83"/>
    </location>
</feature>
<feature type="domain" description="C2HC/C3H-type" evidence="8">
    <location>
        <begin position="403"/>
        <end position="432"/>
    </location>
</feature>
<feature type="region of interest" description="Disordered" evidence="7">
    <location>
        <begin position="129"/>
        <end position="148"/>
    </location>
</feature>
<dbReference type="Proteomes" id="UP001153712">
    <property type="component" value="Chromosome 15"/>
</dbReference>
<dbReference type="OrthoDB" id="10255185at2759"/>
<dbReference type="GO" id="GO:0008270">
    <property type="term" value="F:zinc ion binding"/>
    <property type="evidence" value="ECO:0007669"/>
    <property type="project" value="UniProtKB-KW"/>
</dbReference>
<keyword evidence="2" id="KW-0479">Metal-binding</keyword>
<evidence type="ECO:0000256" key="4">
    <source>
        <dbReference type="ARBA" id="ARBA00022833"/>
    </source>
</evidence>
<evidence type="ECO:0000313" key="10">
    <source>
        <dbReference type="Proteomes" id="UP001153712"/>
    </source>
</evidence>
<feature type="compositionally biased region" description="Low complexity" evidence="7">
    <location>
        <begin position="69"/>
        <end position="78"/>
    </location>
</feature>
<name>A0A9P0DVJ1_PHYSR</name>
<keyword evidence="4" id="KW-0862">Zinc</keyword>
<evidence type="ECO:0000259" key="8">
    <source>
        <dbReference type="PROSITE" id="PS52027"/>
    </source>
</evidence>
<evidence type="ECO:0000256" key="5">
    <source>
        <dbReference type="ARBA" id="ARBA00023054"/>
    </source>
</evidence>
<feature type="region of interest" description="Disordered" evidence="7">
    <location>
        <begin position="178"/>
        <end position="272"/>
    </location>
</feature>
<dbReference type="Pfam" id="PF13913">
    <property type="entry name" value="zf-C2HC_2"/>
    <property type="match status" value="2"/>
</dbReference>
<feature type="compositionally biased region" description="Polar residues" evidence="7">
    <location>
        <begin position="218"/>
        <end position="228"/>
    </location>
</feature>
<evidence type="ECO:0000256" key="3">
    <source>
        <dbReference type="ARBA" id="ARBA00022771"/>
    </source>
</evidence>
<dbReference type="EMBL" id="OU900108">
    <property type="protein sequence ID" value="CAH1167250.1"/>
    <property type="molecule type" value="Genomic_DNA"/>
</dbReference>
<accession>A0A9P0DVJ1</accession>
<proteinExistence type="inferred from homology"/>
<keyword evidence="5" id="KW-0175">Coiled coil</keyword>
<keyword evidence="3 6" id="KW-0863">Zinc-finger</keyword>
<dbReference type="InterPro" id="IPR026104">
    <property type="entry name" value="ZNF_C2HC_dom_1C"/>
</dbReference>
<feature type="domain" description="C2HC/C3H-type" evidence="8">
    <location>
        <begin position="282"/>
        <end position="311"/>
    </location>
</feature>
<evidence type="ECO:0000313" key="9">
    <source>
        <dbReference type="EMBL" id="CAH1167250.1"/>
    </source>
</evidence>
<evidence type="ECO:0000256" key="1">
    <source>
        <dbReference type="ARBA" id="ARBA00010843"/>
    </source>
</evidence>
<organism evidence="9 10">
    <name type="scientific">Phyllotreta striolata</name>
    <name type="common">Striped flea beetle</name>
    <name type="synonym">Crioceris striolata</name>
    <dbReference type="NCBI Taxonomy" id="444603"/>
    <lineage>
        <taxon>Eukaryota</taxon>
        <taxon>Metazoa</taxon>
        <taxon>Ecdysozoa</taxon>
        <taxon>Arthropoda</taxon>
        <taxon>Hexapoda</taxon>
        <taxon>Insecta</taxon>
        <taxon>Pterygota</taxon>
        <taxon>Neoptera</taxon>
        <taxon>Endopterygota</taxon>
        <taxon>Coleoptera</taxon>
        <taxon>Polyphaga</taxon>
        <taxon>Cucujiformia</taxon>
        <taxon>Chrysomeloidea</taxon>
        <taxon>Chrysomelidae</taxon>
        <taxon>Galerucinae</taxon>
        <taxon>Alticini</taxon>
        <taxon>Phyllotreta</taxon>
    </lineage>
</organism>
<dbReference type="PROSITE" id="PS52027">
    <property type="entry name" value="ZF_C2HC_C3H"/>
    <property type="match status" value="2"/>
</dbReference>
<keyword evidence="10" id="KW-1185">Reference proteome</keyword>
<evidence type="ECO:0000256" key="2">
    <source>
        <dbReference type="ARBA" id="ARBA00022723"/>
    </source>
</evidence>
<evidence type="ECO:0000256" key="7">
    <source>
        <dbReference type="SAM" id="MobiDB-lite"/>
    </source>
</evidence>
<dbReference type="Gene3D" id="3.30.160.60">
    <property type="entry name" value="Classic Zinc Finger"/>
    <property type="match status" value="2"/>
</dbReference>
<dbReference type="PANTHER" id="PTHR14649:SF1">
    <property type="entry name" value="ZINC FINGER C2HC DOMAIN-CONTAINING PROTEIN 1C"/>
    <property type="match status" value="1"/>
</dbReference>
<feature type="region of interest" description="Disordered" evidence="7">
    <location>
        <begin position="385"/>
        <end position="405"/>
    </location>
</feature>
<evidence type="ECO:0000256" key="6">
    <source>
        <dbReference type="PROSITE-ProRule" id="PRU01371"/>
    </source>
</evidence>
<comment type="similarity">
    <text evidence="1">Belongs to the ZC2HC1 family.</text>
</comment>
<sequence>MNRFLSTSLNNVSIDLSNSWAAQTFKEAVLFGRDNARFQQKQMQEKEEKLVKLYENQQQRAFDKVGRNSAGSTASMTSTGGGKVRQMFDERRQKAGIDKSYPLEPLKPKNNIKVERKIKPAVNARNTGLSTVKTGKPVGKKKEEDLVDSEGNDIYQSKSHRDIIELSNNHKYVDDLDNEVMPRDDTDEDTENIFKPGKLYTKEKISNNNGITNDAGDSRTTTKSTPNKLTAAKSKSKSKQTSPEHRRTGMGDKPSNQEIRTPSAIRTADKQLTPRAVVARDDLCECNHCGRRFAQERIQKHEEICSKTGKKRRKPYDATKHRVFGTDLESYVIPRMSVRRSTVASIRSTQKISFSGGANKKDWRRAHEEFISTIRAAKVAQAHVAKGGKLSDLPPPPPSSNPDYVQCPHCGRRFNESAAERHIPKCADYQFNKPKHSSKSKLGARK</sequence>
<dbReference type="AlphaFoldDB" id="A0A9P0DVJ1"/>
<dbReference type="InterPro" id="IPR049899">
    <property type="entry name" value="Znf_C2HC_C3H"/>
</dbReference>
<gene>
    <name evidence="9" type="ORF">PHYEVI_LOCUS4466</name>
</gene>